<feature type="domain" description="DPH-type MB" evidence="8">
    <location>
        <begin position="217"/>
        <end position="296"/>
    </location>
</feature>
<keyword evidence="5" id="KW-0408">Iron</keyword>
<evidence type="ECO:0000313" key="10">
    <source>
        <dbReference type="Proteomes" id="UP000813462"/>
    </source>
</evidence>
<evidence type="ECO:0000256" key="4">
    <source>
        <dbReference type="ARBA" id="ARBA00022723"/>
    </source>
</evidence>
<keyword evidence="6" id="KW-0539">Nucleus</keyword>
<evidence type="ECO:0000256" key="3">
    <source>
        <dbReference type="ARBA" id="ARBA00006169"/>
    </source>
</evidence>
<dbReference type="PANTHER" id="PTHR21454">
    <property type="entry name" value="DPH3 HOMOLOG-RELATED"/>
    <property type="match status" value="1"/>
</dbReference>
<dbReference type="PRINTS" id="PR00625">
    <property type="entry name" value="JDOMAIN"/>
</dbReference>
<protein>
    <recommendedName>
        <fullName evidence="11">DPH4 homolog</fullName>
    </recommendedName>
</protein>
<organism evidence="9 10">
    <name type="scientific">Ziziphus jujuba var. spinosa</name>
    <dbReference type="NCBI Taxonomy" id="714518"/>
    <lineage>
        <taxon>Eukaryota</taxon>
        <taxon>Viridiplantae</taxon>
        <taxon>Streptophyta</taxon>
        <taxon>Embryophyta</taxon>
        <taxon>Tracheophyta</taxon>
        <taxon>Spermatophyta</taxon>
        <taxon>Magnoliopsida</taxon>
        <taxon>eudicotyledons</taxon>
        <taxon>Gunneridae</taxon>
        <taxon>Pentapetalae</taxon>
        <taxon>rosids</taxon>
        <taxon>fabids</taxon>
        <taxon>Rosales</taxon>
        <taxon>Rhamnaceae</taxon>
        <taxon>Paliureae</taxon>
        <taxon>Ziziphus</taxon>
    </lineage>
</organism>
<dbReference type="GO" id="GO:0046872">
    <property type="term" value="F:metal ion binding"/>
    <property type="evidence" value="ECO:0007669"/>
    <property type="project" value="UniProtKB-KW"/>
</dbReference>
<dbReference type="FunFam" id="3.10.660.10:FF:000003">
    <property type="entry name" value="DNAJ heat shock N-terminal domain-containing protein-like"/>
    <property type="match status" value="1"/>
</dbReference>
<evidence type="ECO:0000313" key="9">
    <source>
        <dbReference type="EMBL" id="KAH7525140.1"/>
    </source>
</evidence>
<evidence type="ECO:0008006" key="11">
    <source>
        <dbReference type="Google" id="ProtNLM"/>
    </source>
</evidence>
<dbReference type="SUPFAM" id="SSF46565">
    <property type="entry name" value="Chaperone J-domain"/>
    <property type="match status" value="1"/>
</dbReference>
<evidence type="ECO:0000256" key="2">
    <source>
        <dbReference type="ARBA" id="ARBA00004496"/>
    </source>
</evidence>
<dbReference type="InterPro" id="IPR007872">
    <property type="entry name" value="DPH_MB_dom"/>
</dbReference>
<dbReference type="Pfam" id="PF05207">
    <property type="entry name" value="Zn_ribbon_CSL"/>
    <property type="match status" value="1"/>
</dbReference>
<dbReference type="GO" id="GO:0005634">
    <property type="term" value="C:nucleus"/>
    <property type="evidence" value="ECO:0007669"/>
    <property type="project" value="UniProtKB-SubCell"/>
</dbReference>
<evidence type="ECO:0000256" key="6">
    <source>
        <dbReference type="ARBA" id="ARBA00023242"/>
    </source>
</evidence>
<comment type="similarity">
    <text evidence="3">Belongs to the DPH4 family.</text>
</comment>
<dbReference type="Gene3D" id="3.10.660.10">
    <property type="entry name" value="DPH Zinc finger"/>
    <property type="match status" value="1"/>
</dbReference>
<keyword evidence="4" id="KW-0479">Metal-binding</keyword>
<dbReference type="InterPro" id="IPR036869">
    <property type="entry name" value="J_dom_sf"/>
</dbReference>
<comment type="caution">
    <text evidence="9">The sequence shown here is derived from an EMBL/GenBank/DDBJ whole genome shotgun (WGS) entry which is preliminary data.</text>
</comment>
<dbReference type="AlphaFoldDB" id="A0A978VB55"/>
<evidence type="ECO:0000259" key="8">
    <source>
        <dbReference type="PROSITE" id="PS51074"/>
    </source>
</evidence>
<dbReference type="Pfam" id="PF00226">
    <property type="entry name" value="DnaJ"/>
    <property type="match status" value="1"/>
</dbReference>
<dbReference type="CDD" id="cd06257">
    <property type="entry name" value="DnaJ"/>
    <property type="match status" value="1"/>
</dbReference>
<dbReference type="SUPFAM" id="SSF144217">
    <property type="entry name" value="CSL zinc finger"/>
    <property type="match status" value="1"/>
</dbReference>
<evidence type="ECO:0000256" key="5">
    <source>
        <dbReference type="ARBA" id="ARBA00023004"/>
    </source>
</evidence>
<dbReference type="InterPro" id="IPR001623">
    <property type="entry name" value="DnaJ_domain"/>
</dbReference>
<dbReference type="InterPro" id="IPR036671">
    <property type="entry name" value="DPH_MB_sf"/>
</dbReference>
<dbReference type="PROSITE" id="PS51074">
    <property type="entry name" value="DPH_MB"/>
    <property type="match status" value="1"/>
</dbReference>
<dbReference type="InterPro" id="IPR044248">
    <property type="entry name" value="DPH3/4-like"/>
</dbReference>
<feature type="domain" description="J" evidence="7">
    <location>
        <begin position="135"/>
        <end position="207"/>
    </location>
</feature>
<name>A0A978VB55_ZIZJJ</name>
<evidence type="ECO:0000256" key="1">
    <source>
        <dbReference type="ARBA" id="ARBA00004123"/>
    </source>
</evidence>
<comment type="subcellular location">
    <subcellularLocation>
        <location evidence="2">Cytoplasm</location>
    </subcellularLocation>
    <subcellularLocation>
        <location evidence="1">Nucleus</location>
    </subcellularLocation>
</comment>
<dbReference type="Proteomes" id="UP000813462">
    <property type="component" value="Unassembled WGS sequence"/>
</dbReference>
<dbReference type="EMBL" id="JAEACU010000006">
    <property type="protein sequence ID" value="KAH7525140.1"/>
    <property type="molecule type" value="Genomic_DNA"/>
</dbReference>
<gene>
    <name evidence="9" type="ORF">FEM48_Zijuj06G0193500</name>
</gene>
<proteinExistence type="inferred from homology"/>
<sequence>MPKTADQRRRIGELAARHRFSYAQNLLITFFQLSSVDCLSTFSSLEWKFSQVFGQRTAGEEVQEGIVNFSVKESILCELSGSNWSDSATFIEMYRSFSIWNTRILVHVNAGQDSRKSPIGRAWTMLCCKNSILETHYNILSVKEDATYEEIRASYRSAILNSHPDKLQNASEASHAENELGASFLKVQKAWEILSDSRSRALYDIELQASRQDSTIAAEDVSLEDMIVEDTGEEVELFYHCRCGDYYSVDSLELGKMGFPLLRDGRKISLQRGDALPASVILPCGSCSLRVRLLINSDIYVSINNNI</sequence>
<dbReference type="PROSITE" id="PS50076">
    <property type="entry name" value="DNAJ_2"/>
    <property type="match status" value="1"/>
</dbReference>
<dbReference type="PANTHER" id="PTHR21454:SF47">
    <property type="entry name" value="DNAJ HEAT SHOCK N-TERMINAL DOMAIN-CONTAINING PROTEIN"/>
    <property type="match status" value="1"/>
</dbReference>
<reference evidence="9" key="1">
    <citation type="journal article" date="2021" name="Front. Plant Sci.">
        <title>Chromosome-Scale Genome Assembly for Chinese Sour Jujube and Insights Into Its Genome Evolution and Domestication Signature.</title>
        <authorList>
            <person name="Shen L.-Y."/>
            <person name="Luo H."/>
            <person name="Wang X.-L."/>
            <person name="Wang X.-M."/>
            <person name="Qiu X.-J."/>
            <person name="Liu H."/>
            <person name="Zhou S.-S."/>
            <person name="Jia K.-H."/>
            <person name="Nie S."/>
            <person name="Bao Y.-T."/>
            <person name="Zhang R.-G."/>
            <person name="Yun Q.-Z."/>
            <person name="Chai Y.-H."/>
            <person name="Lu J.-Y."/>
            <person name="Li Y."/>
            <person name="Zhao S.-W."/>
            <person name="Mao J.-F."/>
            <person name="Jia S.-G."/>
            <person name="Mao Y.-M."/>
        </authorList>
    </citation>
    <scope>NUCLEOTIDE SEQUENCE</scope>
    <source>
        <strain evidence="9">AT0</strain>
        <tissue evidence="9">Leaf</tissue>
    </source>
</reference>
<dbReference type="SMART" id="SM00271">
    <property type="entry name" value="DnaJ"/>
    <property type="match status" value="1"/>
</dbReference>
<dbReference type="Gene3D" id="1.10.287.110">
    <property type="entry name" value="DnaJ domain"/>
    <property type="match status" value="1"/>
</dbReference>
<accession>A0A978VB55</accession>
<dbReference type="GO" id="GO:0005829">
    <property type="term" value="C:cytosol"/>
    <property type="evidence" value="ECO:0007669"/>
    <property type="project" value="TreeGrafter"/>
</dbReference>
<evidence type="ECO:0000259" key="7">
    <source>
        <dbReference type="PROSITE" id="PS50076"/>
    </source>
</evidence>
<dbReference type="GO" id="GO:0017183">
    <property type="term" value="P:protein histidyl modification to diphthamide"/>
    <property type="evidence" value="ECO:0007669"/>
    <property type="project" value="InterPro"/>
</dbReference>